<evidence type="ECO:0000313" key="3">
    <source>
        <dbReference type="Proteomes" id="UP000549616"/>
    </source>
</evidence>
<dbReference type="GO" id="GO:0003824">
    <property type="term" value="F:catalytic activity"/>
    <property type="evidence" value="ECO:0007669"/>
    <property type="project" value="UniProtKB-ARBA"/>
</dbReference>
<name>A0A853AWB4_9PSEU</name>
<organism evidence="2 3">
    <name type="scientific">Amycolatopsis endophytica</name>
    <dbReference type="NCBI Taxonomy" id="860233"/>
    <lineage>
        <taxon>Bacteria</taxon>
        <taxon>Bacillati</taxon>
        <taxon>Actinomycetota</taxon>
        <taxon>Actinomycetes</taxon>
        <taxon>Pseudonocardiales</taxon>
        <taxon>Pseudonocardiaceae</taxon>
        <taxon>Amycolatopsis</taxon>
    </lineage>
</organism>
<keyword evidence="3" id="KW-1185">Reference proteome</keyword>
<protein>
    <submittedName>
        <fullName evidence="2">Pimeloyl-ACP methyl ester carboxylesterase</fullName>
    </submittedName>
</protein>
<comment type="caution">
    <text evidence="2">The sequence shown here is derived from an EMBL/GenBank/DDBJ whole genome shotgun (WGS) entry which is preliminary data.</text>
</comment>
<dbReference type="Proteomes" id="UP000549616">
    <property type="component" value="Unassembled WGS sequence"/>
</dbReference>
<evidence type="ECO:0000313" key="2">
    <source>
        <dbReference type="EMBL" id="NYI86917.1"/>
    </source>
</evidence>
<sequence>MTMPEIELSAGPIEYTDTGGDGPVIVFLHGLTIDNTVWRKVVPGLGGYRCVLPNWPLGAHKKPMKPDADLSLRGQVRLLAEFLERLDLHEVTLVLNDWGGAQFLISEGSADRVARLVLVACEAFDNFPPGLSGRMLVRVGRIPGAFRVMLHLLKFRFVQRAPGSWGWMSRTPVPPEVMDGWFGPARENPEILRDTLKYGLATPPKQTLLEWTGKLRAFTGPVLVVWAKQDKLMPREHGRRLADLFPDGRLVEVDDSYTLVPEDQPELLTTLLREFVPAASRKPG</sequence>
<dbReference type="InterPro" id="IPR029058">
    <property type="entry name" value="AB_hydrolase_fold"/>
</dbReference>
<proteinExistence type="predicted"/>
<dbReference type="EMBL" id="JACCFK010000001">
    <property type="protein sequence ID" value="NYI86917.1"/>
    <property type="molecule type" value="Genomic_DNA"/>
</dbReference>
<evidence type="ECO:0000259" key="1">
    <source>
        <dbReference type="Pfam" id="PF12697"/>
    </source>
</evidence>
<accession>A0A853AWB4</accession>
<dbReference type="InterPro" id="IPR000073">
    <property type="entry name" value="AB_hydrolase_1"/>
</dbReference>
<feature type="domain" description="AB hydrolase-1" evidence="1">
    <location>
        <begin position="25"/>
        <end position="266"/>
    </location>
</feature>
<dbReference type="SUPFAM" id="SSF53474">
    <property type="entry name" value="alpha/beta-Hydrolases"/>
    <property type="match status" value="1"/>
</dbReference>
<gene>
    <name evidence="2" type="ORF">HNR02_000240</name>
</gene>
<dbReference type="AlphaFoldDB" id="A0A853AWB4"/>
<dbReference type="Pfam" id="PF12697">
    <property type="entry name" value="Abhydrolase_6"/>
    <property type="match status" value="1"/>
</dbReference>
<dbReference type="InterPro" id="IPR050266">
    <property type="entry name" value="AB_hydrolase_sf"/>
</dbReference>
<dbReference type="Gene3D" id="3.40.50.1820">
    <property type="entry name" value="alpha/beta hydrolase"/>
    <property type="match status" value="1"/>
</dbReference>
<dbReference type="PANTHER" id="PTHR43798">
    <property type="entry name" value="MONOACYLGLYCEROL LIPASE"/>
    <property type="match status" value="1"/>
</dbReference>
<reference evidence="2 3" key="1">
    <citation type="submission" date="2020-07" db="EMBL/GenBank/DDBJ databases">
        <title>Sequencing the genomes of 1000 actinobacteria strains.</title>
        <authorList>
            <person name="Klenk H.-P."/>
        </authorList>
    </citation>
    <scope>NUCLEOTIDE SEQUENCE [LARGE SCALE GENOMIC DNA]</scope>
    <source>
        <strain evidence="2 3">DSM 104006</strain>
    </source>
</reference>